<dbReference type="KEGG" id="fcy:FRACYDRAFT_250266"/>
<reference evidence="2 3" key="1">
    <citation type="submission" date="2016-09" db="EMBL/GenBank/DDBJ databases">
        <title>Extensive genetic diversity and differential bi-allelic expression allows diatom success in the polar Southern Ocean.</title>
        <authorList>
            <consortium name="DOE Joint Genome Institute"/>
            <person name="Mock T."/>
            <person name="Otillar R.P."/>
            <person name="Strauss J."/>
            <person name="Dupont C."/>
            <person name="Frickenhaus S."/>
            <person name="Maumus F."/>
            <person name="Mcmullan M."/>
            <person name="Sanges R."/>
            <person name="Schmutz J."/>
            <person name="Toseland A."/>
            <person name="Valas R."/>
            <person name="Veluchamy A."/>
            <person name="Ward B.J."/>
            <person name="Allen A."/>
            <person name="Barry K."/>
            <person name="Falciatore A."/>
            <person name="Ferrante M."/>
            <person name="Fortunato A.E."/>
            <person name="Gloeckner G."/>
            <person name="Gruber A."/>
            <person name="Hipkin R."/>
            <person name="Janech M."/>
            <person name="Kroth P."/>
            <person name="Leese F."/>
            <person name="Lindquist E."/>
            <person name="Lyon B.R."/>
            <person name="Martin J."/>
            <person name="Mayer C."/>
            <person name="Parker M."/>
            <person name="Quesneville H."/>
            <person name="Raymond J."/>
            <person name="Uhlig C."/>
            <person name="Valentin K.U."/>
            <person name="Worden A.Z."/>
            <person name="Armbrust E.V."/>
            <person name="Bowler C."/>
            <person name="Green B."/>
            <person name="Moulton V."/>
            <person name="Van Oosterhout C."/>
            <person name="Grigoriev I."/>
        </authorList>
    </citation>
    <scope>NUCLEOTIDE SEQUENCE [LARGE SCALE GENOMIC DNA]</scope>
    <source>
        <strain evidence="2 3">CCMP1102</strain>
    </source>
</reference>
<dbReference type="InterPro" id="IPR000210">
    <property type="entry name" value="BTB/POZ_dom"/>
</dbReference>
<dbReference type="AlphaFoldDB" id="A0A1E7EQB2"/>
<evidence type="ECO:0000313" key="2">
    <source>
        <dbReference type="EMBL" id="OEU08044.1"/>
    </source>
</evidence>
<proteinExistence type="predicted"/>
<organism evidence="2 3">
    <name type="scientific">Fragilariopsis cylindrus CCMP1102</name>
    <dbReference type="NCBI Taxonomy" id="635003"/>
    <lineage>
        <taxon>Eukaryota</taxon>
        <taxon>Sar</taxon>
        <taxon>Stramenopiles</taxon>
        <taxon>Ochrophyta</taxon>
        <taxon>Bacillariophyta</taxon>
        <taxon>Bacillariophyceae</taxon>
        <taxon>Bacillariophycidae</taxon>
        <taxon>Bacillariales</taxon>
        <taxon>Bacillariaceae</taxon>
        <taxon>Fragilariopsis</taxon>
    </lineage>
</organism>
<evidence type="ECO:0000259" key="1">
    <source>
        <dbReference type="PROSITE" id="PS50097"/>
    </source>
</evidence>
<dbReference type="PROSITE" id="PS50097">
    <property type="entry name" value="BTB"/>
    <property type="match status" value="1"/>
</dbReference>
<keyword evidence="3" id="KW-1185">Reference proteome</keyword>
<dbReference type="Gene3D" id="3.30.710.10">
    <property type="entry name" value="Potassium Channel Kv1.1, Chain A"/>
    <property type="match status" value="1"/>
</dbReference>
<dbReference type="Proteomes" id="UP000095751">
    <property type="component" value="Unassembled WGS sequence"/>
</dbReference>
<evidence type="ECO:0000313" key="3">
    <source>
        <dbReference type="Proteomes" id="UP000095751"/>
    </source>
</evidence>
<dbReference type="CDD" id="cd18186">
    <property type="entry name" value="BTB_POZ_ZBTB_KLHL-like"/>
    <property type="match status" value="1"/>
</dbReference>
<sequence>MTSRASLLPQLYRTIEETGDITFVVGSNSKEFKAHQLIIASLAKPLYDMAMIEAETVDNNNTDNNSEGDEGDDECNVVLEDIDESTFSAILKCQKKLESVEEGKRIIVACDKFGCYDLKSKVELLLANKLMSGKNAMDLLLFAKSYTCPILKIYAMKMYRENPEQVMEGNKDDWSSIEQHSKLPSDLLWYTNIDFPNRVTYCSTDHSKDDSKRYNVLDLIKVLRDWNLDTDGSREILLERVTMNLPFA</sequence>
<gene>
    <name evidence="2" type="ORF">FRACYDRAFT_250266</name>
</gene>
<dbReference type="InParanoid" id="A0A1E7EQB2"/>
<dbReference type="InterPro" id="IPR011333">
    <property type="entry name" value="SKP1/BTB/POZ_sf"/>
</dbReference>
<protein>
    <recommendedName>
        <fullName evidence="1">BTB domain-containing protein</fullName>
    </recommendedName>
</protein>
<dbReference type="OrthoDB" id="6359816at2759"/>
<feature type="domain" description="BTB" evidence="1">
    <location>
        <begin position="19"/>
        <end position="92"/>
    </location>
</feature>
<dbReference type="PANTHER" id="PTHR24413">
    <property type="entry name" value="SPECKLE-TYPE POZ PROTEIN"/>
    <property type="match status" value="1"/>
</dbReference>
<name>A0A1E7EQB2_9STRA</name>
<accession>A0A1E7EQB2</accession>
<dbReference type="EMBL" id="KV784382">
    <property type="protein sequence ID" value="OEU08044.1"/>
    <property type="molecule type" value="Genomic_DNA"/>
</dbReference>